<proteinExistence type="predicted"/>
<organism evidence="1 2">
    <name type="scientific">Streptomyces phage Sebastisaurus</name>
    <dbReference type="NCBI Taxonomy" id="2510572"/>
    <lineage>
        <taxon>Viruses</taxon>
        <taxon>Duplodnaviria</taxon>
        <taxon>Heunggongvirae</taxon>
        <taxon>Uroviricota</taxon>
        <taxon>Caudoviricetes</taxon>
        <taxon>Colingsworthviridae</taxon>
        <taxon>Sebastisaurusvirus</taxon>
        <taxon>Sebastisaurusvirus sebastisaurus</taxon>
    </lineage>
</organism>
<dbReference type="EMBL" id="MK450433">
    <property type="protein sequence ID" value="QAX95002.1"/>
    <property type="molecule type" value="Genomic_DNA"/>
</dbReference>
<dbReference type="Proteomes" id="UP000289178">
    <property type="component" value="Segment"/>
</dbReference>
<accession>A0A411B3R6</accession>
<keyword evidence="2" id="KW-1185">Reference proteome</keyword>
<reference evidence="1 2" key="1">
    <citation type="submission" date="2019-01" db="EMBL/GenBank/DDBJ databases">
        <authorList>
            <person name="Layton S.R."/>
            <person name="Mercado N.B."/>
            <person name="Kim T."/>
            <person name="Hughes L.E."/>
            <person name="Garlena R.A."/>
            <person name="Russell D.A."/>
            <person name="Pope W.H."/>
            <person name="Jacobs-Sera D."/>
            <person name="Hatfull G.F."/>
        </authorList>
    </citation>
    <scope>NUCLEOTIDE SEQUENCE [LARGE SCALE GENOMIC DNA]</scope>
</reference>
<protein>
    <submittedName>
        <fullName evidence="1">Minor tail protein</fullName>
    </submittedName>
</protein>
<gene>
    <name evidence="1" type="primary">14</name>
    <name evidence="1" type="ORF">SEA_SEBASTISAURUS_14</name>
</gene>
<evidence type="ECO:0000313" key="1">
    <source>
        <dbReference type="EMBL" id="QAX95002.1"/>
    </source>
</evidence>
<name>A0A411B3R6_9CAUD</name>
<evidence type="ECO:0000313" key="2">
    <source>
        <dbReference type="Proteomes" id="UP000289178"/>
    </source>
</evidence>
<sequence length="330" mass="34435">MAGFAWFQEGVTYGGNDLANFNSLSVPRLGMTHLFASTSEFLLNSDQTARTVSVGAGNVLIGLSAGGATWAWSDTATVAVPTASSVNPRRDLIVARLTTAAADGVNGIAVELIQGTPAATPVAPTRPANAVALGWVDVPKSMTTFTITVTRYQGQYRDQAALAGRGAIAIDWAGQLPSASSVSTGATVYDVGTNQRWTRKSDSTWFTTDPGPWKACTPQNVQAKDGTNVTVTGTLYVREDSTKWELSGQLTFSPSKDLDQLVTPALAPSGVTRPTQNTYGSSGQTYGSTSAGGVARLALMANGSIEYGCDGVVGNAYINESFSKSPWNTA</sequence>